<dbReference type="SMART" id="SM00342">
    <property type="entry name" value="HTH_ARAC"/>
    <property type="match status" value="1"/>
</dbReference>
<evidence type="ECO:0000256" key="3">
    <source>
        <dbReference type="ARBA" id="ARBA00023163"/>
    </source>
</evidence>
<organism evidence="5 6">
    <name type="scientific">Aromatoleum toluolicum</name>
    <dbReference type="NCBI Taxonomy" id="90060"/>
    <lineage>
        <taxon>Bacteria</taxon>
        <taxon>Pseudomonadati</taxon>
        <taxon>Pseudomonadota</taxon>
        <taxon>Betaproteobacteria</taxon>
        <taxon>Rhodocyclales</taxon>
        <taxon>Rhodocyclaceae</taxon>
        <taxon>Aromatoleum</taxon>
    </lineage>
</organism>
<proteinExistence type="predicted"/>
<reference evidence="5 6" key="1">
    <citation type="submission" date="2019-12" db="EMBL/GenBank/DDBJ databases">
        <title>Comparative genomics gives insights into the taxonomy of the Azoarcus-Aromatoleum group and reveals separate origins of nif in the plant-associated Azoarcus and non-plant-associated Aromatoleum sub-groups.</title>
        <authorList>
            <person name="Lafos M."/>
            <person name="Maluk M."/>
            <person name="Batista M."/>
            <person name="Junghare M."/>
            <person name="Carmona M."/>
            <person name="Faoro H."/>
            <person name="Cruz L.M."/>
            <person name="Battistoni F."/>
            <person name="De Souza E."/>
            <person name="Pedrosa F."/>
            <person name="Chen W.-M."/>
            <person name="Poole P.S."/>
            <person name="Dixon R.A."/>
            <person name="James E.K."/>
        </authorList>
    </citation>
    <scope>NUCLEOTIDE SEQUENCE [LARGE SCALE GENOMIC DNA]</scope>
    <source>
        <strain evidence="5 6">T</strain>
    </source>
</reference>
<keyword evidence="6" id="KW-1185">Reference proteome</keyword>
<dbReference type="Gene3D" id="1.10.10.60">
    <property type="entry name" value="Homeodomain-like"/>
    <property type="match status" value="2"/>
</dbReference>
<dbReference type="EMBL" id="WTVS01000039">
    <property type="protein sequence ID" value="NMF99161.1"/>
    <property type="molecule type" value="Genomic_DNA"/>
</dbReference>
<sequence length="351" mass="37801">MHSARSAGGPPRVAILAFAETSASVLYGMHDFFHAAGRDWGLIEHGTPGPSLMASVVVSADGTPLTVANGVRVCPDCRLDALAEPDLVCIPELAVVPTEPLGARFDAECAWLRDAYAGGAVIASACSGALLMAQAGLLDGEAATTHWAFCGALAERFPEVRVQCQRSLVVAGDGQRLVMAGGGTTWQDLALYLIARFAGVEAAMQLARVNLIDWHHVGQQPFARLSASRQTDDALIARAQVWAATHYAEPAPVAAMAELTGLSERAFVRRFRQVTGMSPLAYVHAVRIEEAKQMLEATRLPIEAIAEELGYEDASFFSRLFKREVKLTPARYRRKFGDLREVLREAAGHAH</sequence>
<dbReference type="Gene3D" id="3.40.50.880">
    <property type="match status" value="1"/>
</dbReference>
<keyword evidence="3" id="KW-0804">Transcription</keyword>
<accession>A0ABX1NIN1</accession>
<evidence type="ECO:0000259" key="4">
    <source>
        <dbReference type="PROSITE" id="PS01124"/>
    </source>
</evidence>
<dbReference type="RefSeq" id="WP_169141775.1">
    <property type="nucleotide sequence ID" value="NZ_WTVS01000039.1"/>
</dbReference>
<dbReference type="PROSITE" id="PS00041">
    <property type="entry name" value="HTH_ARAC_FAMILY_1"/>
    <property type="match status" value="2"/>
</dbReference>
<dbReference type="Proteomes" id="UP000634522">
    <property type="component" value="Unassembled WGS sequence"/>
</dbReference>
<evidence type="ECO:0000313" key="6">
    <source>
        <dbReference type="Proteomes" id="UP000634522"/>
    </source>
</evidence>
<keyword evidence="1" id="KW-0805">Transcription regulation</keyword>
<dbReference type="InterPro" id="IPR009057">
    <property type="entry name" value="Homeodomain-like_sf"/>
</dbReference>
<dbReference type="InterPro" id="IPR052158">
    <property type="entry name" value="INH-QAR"/>
</dbReference>
<dbReference type="InterPro" id="IPR020449">
    <property type="entry name" value="Tscrpt_reg_AraC-type_HTH"/>
</dbReference>
<dbReference type="PROSITE" id="PS01124">
    <property type="entry name" value="HTH_ARAC_FAMILY_2"/>
    <property type="match status" value="1"/>
</dbReference>
<gene>
    <name evidence="5" type="ORF">GPA27_17415</name>
</gene>
<name>A0ABX1NIN1_9RHOO</name>
<dbReference type="InterPro" id="IPR029062">
    <property type="entry name" value="Class_I_gatase-like"/>
</dbReference>
<dbReference type="SUPFAM" id="SSF46689">
    <property type="entry name" value="Homeodomain-like"/>
    <property type="match status" value="2"/>
</dbReference>
<dbReference type="Pfam" id="PF12833">
    <property type="entry name" value="HTH_18"/>
    <property type="match status" value="1"/>
</dbReference>
<dbReference type="PANTHER" id="PTHR43130">
    <property type="entry name" value="ARAC-FAMILY TRANSCRIPTIONAL REGULATOR"/>
    <property type="match status" value="1"/>
</dbReference>
<dbReference type="InterPro" id="IPR018062">
    <property type="entry name" value="HTH_AraC-typ_CS"/>
</dbReference>
<keyword evidence="2" id="KW-0238">DNA-binding</keyword>
<dbReference type="Pfam" id="PF01965">
    <property type="entry name" value="DJ-1_PfpI"/>
    <property type="match status" value="1"/>
</dbReference>
<dbReference type="PRINTS" id="PR00032">
    <property type="entry name" value="HTHARAC"/>
</dbReference>
<dbReference type="SUPFAM" id="SSF52317">
    <property type="entry name" value="Class I glutamine amidotransferase-like"/>
    <property type="match status" value="1"/>
</dbReference>
<dbReference type="PANTHER" id="PTHR43130:SF3">
    <property type="entry name" value="HTH-TYPE TRANSCRIPTIONAL REGULATOR RV1931C"/>
    <property type="match status" value="1"/>
</dbReference>
<evidence type="ECO:0000313" key="5">
    <source>
        <dbReference type="EMBL" id="NMF99161.1"/>
    </source>
</evidence>
<feature type="domain" description="HTH araC/xylS-type" evidence="4">
    <location>
        <begin position="237"/>
        <end position="335"/>
    </location>
</feature>
<dbReference type="InterPro" id="IPR018060">
    <property type="entry name" value="HTH_AraC"/>
</dbReference>
<comment type="caution">
    <text evidence="5">The sequence shown here is derived from an EMBL/GenBank/DDBJ whole genome shotgun (WGS) entry which is preliminary data.</text>
</comment>
<protein>
    <submittedName>
        <fullName evidence="5">Helix-turn-helix domain-containing protein</fullName>
    </submittedName>
</protein>
<dbReference type="InterPro" id="IPR002818">
    <property type="entry name" value="DJ-1/PfpI"/>
</dbReference>
<evidence type="ECO:0000256" key="1">
    <source>
        <dbReference type="ARBA" id="ARBA00023015"/>
    </source>
</evidence>
<evidence type="ECO:0000256" key="2">
    <source>
        <dbReference type="ARBA" id="ARBA00023125"/>
    </source>
</evidence>